<protein>
    <submittedName>
        <fullName evidence="3">HTH-type transcriptional regulator PuuR</fullName>
    </submittedName>
</protein>
<accession>A0A644ZY30</accession>
<sequence>MEIGVKIKQLRQQRGLTQEELAARTELTKGFISQLERDLTSPSIATLMDILEALGTDVASFFHETVEESVVYSADDMFVKEELDGYTIQWLVTNAQKNALEPILVTIPPGVSGVEDDPHEGEEFGYVLSGAVTLVVGTKKYRIKKGGSFYFRPTRVHYLINSGKAEARVLWVSTPPSF</sequence>
<dbReference type="InterPro" id="IPR014710">
    <property type="entry name" value="RmlC-like_jellyroll"/>
</dbReference>
<keyword evidence="1" id="KW-0238">DNA-binding</keyword>
<dbReference type="SUPFAM" id="SSF51182">
    <property type="entry name" value="RmlC-like cupins"/>
    <property type="match status" value="1"/>
</dbReference>
<dbReference type="PROSITE" id="PS50943">
    <property type="entry name" value="HTH_CROC1"/>
    <property type="match status" value="1"/>
</dbReference>
<dbReference type="Pfam" id="PF07883">
    <property type="entry name" value="Cupin_2"/>
    <property type="match status" value="1"/>
</dbReference>
<dbReference type="GO" id="GO:0003700">
    <property type="term" value="F:DNA-binding transcription factor activity"/>
    <property type="evidence" value="ECO:0007669"/>
    <property type="project" value="TreeGrafter"/>
</dbReference>
<dbReference type="InterPro" id="IPR013096">
    <property type="entry name" value="Cupin_2"/>
</dbReference>
<evidence type="ECO:0000259" key="2">
    <source>
        <dbReference type="PROSITE" id="PS50943"/>
    </source>
</evidence>
<evidence type="ECO:0000256" key="1">
    <source>
        <dbReference type="ARBA" id="ARBA00023125"/>
    </source>
</evidence>
<dbReference type="CDD" id="cd02209">
    <property type="entry name" value="cupin_XRE_C"/>
    <property type="match status" value="1"/>
</dbReference>
<dbReference type="SUPFAM" id="SSF47413">
    <property type="entry name" value="lambda repressor-like DNA-binding domains"/>
    <property type="match status" value="1"/>
</dbReference>
<dbReference type="Gene3D" id="2.60.120.10">
    <property type="entry name" value="Jelly Rolls"/>
    <property type="match status" value="1"/>
</dbReference>
<dbReference type="AlphaFoldDB" id="A0A644ZY30"/>
<dbReference type="PANTHER" id="PTHR46797">
    <property type="entry name" value="HTH-TYPE TRANSCRIPTIONAL REGULATOR"/>
    <property type="match status" value="1"/>
</dbReference>
<organism evidence="3">
    <name type="scientific">bioreactor metagenome</name>
    <dbReference type="NCBI Taxonomy" id="1076179"/>
    <lineage>
        <taxon>unclassified sequences</taxon>
        <taxon>metagenomes</taxon>
        <taxon>ecological metagenomes</taxon>
    </lineage>
</organism>
<name>A0A644ZY30_9ZZZZ</name>
<dbReference type="InterPro" id="IPR010982">
    <property type="entry name" value="Lambda_DNA-bd_dom_sf"/>
</dbReference>
<comment type="caution">
    <text evidence="3">The sequence shown here is derived from an EMBL/GenBank/DDBJ whole genome shotgun (WGS) entry which is preliminary data.</text>
</comment>
<reference evidence="3" key="1">
    <citation type="submission" date="2019-08" db="EMBL/GenBank/DDBJ databases">
        <authorList>
            <person name="Kucharzyk K."/>
            <person name="Murdoch R.W."/>
            <person name="Higgins S."/>
            <person name="Loffler F."/>
        </authorList>
    </citation>
    <scope>NUCLEOTIDE SEQUENCE</scope>
</reference>
<dbReference type="Gene3D" id="1.10.260.40">
    <property type="entry name" value="lambda repressor-like DNA-binding domains"/>
    <property type="match status" value="1"/>
</dbReference>
<dbReference type="InterPro" id="IPR050807">
    <property type="entry name" value="TransReg_Diox_bact_type"/>
</dbReference>
<dbReference type="GO" id="GO:0005829">
    <property type="term" value="C:cytosol"/>
    <property type="evidence" value="ECO:0007669"/>
    <property type="project" value="TreeGrafter"/>
</dbReference>
<dbReference type="InterPro" id="IPR011051">
    <property type="entry name" value="RmlC_Cupin_sf"/>
</dbReference>
<dbReference type="InterPro" id="IPR001387">
    <property type="entry name" value="Cro/C1-type_HTH"/>
</dbReference>
<feature type="domain" description="HTH cro/C1-type" evidence="2">
    <location>
        <begin position="7"/>
        <end position="61"/>
    </location>
</feature>
<gene>
    <name evidence="3" type="primary">puuR_12</name>
    <name evidence="3" type="ORF">SDC9_92537</name>
</gene>
<evidence type="ECO:0000313" key="3">
    <source>
        <dbReference type="EMBL" id="MPM45845.1"/>
    </source>
</evidence>
<dbReference type="CDD" id="cd00093">
    <property type="entry name" value="HTH_XRE"/>
    <property type="match status" value="1"/>
</dbReference>
<dbReference type="GO" id="GO:0003677">
    <property type="term" value="F:DNA binding"/>
    <property type="evidence" value="ECO:0007669"/>
    <property type="project" value="UniProtKB-KW"/>
</dbReference>
<dbReference type="SMART" id="SM00530">
    <property type="entry name" value="HTH_XRE"/>
    <property type="match status" value="1"/>
</dbReference>
<dbReference type="Pfam" id="PF01381">
    <property type="entry name" value="HTH_3"/>
    <property type="match status" value="1"/>
</dbReference>
<dbReference type="EMBL" id="VSSQ01011038">
    <property type="protein sequence ID" value="MPM45845.1"/>
    <property type="molecule type" value="Genomic_DNA"/>
</dbReference>
<dbReference type="PANTHER" id="PTHR46797:SF2">
    <property type="entry name" value="TRANSCRIPTIONAL REGULATOR"/>
    <property type="match status" value="1"/>
</dbReference>
<proteinExistence type="predicted"/>